<evidence type="ECO:0008006" key="3">
    <source>
        <dbReference type="Google" id="ProtNLM"/>
    </source>
</evidence>
<sequence length="86" mass="9750">MKAIKLFAFPFAVLIFQLGIRCNDCCYSFCLEFCYDIFGSVLKHDTESVCCCFCHTVPYCALCNHTCVSLHSTFFIIAVQVSVHMT</sequence>
<feature type="chain" id="PRO_5003980986" description="Secreted peptide" evidence="1">
    <location>
        <begin position="23"/>
        <end position="86"/>
    </location>
</feature>
<name>L7M0K1_RHIPC</name>
<protein>
    <recommendedName>
        <fullName evidence="3">Secreted peptide</fullName>
    </recommendedName>
</protein>
<reference evidence="2" key="1">
    <citation type="submission" date="2012-11" db="EMBL/GenBank/DDBJ databases">
        <authorList>
            <person name="Lucero-Rivera Y.E."/>
            <person name="Tovar-Ramirez D."/>
        </authorList>
    </citation>
    <scope>NUCLEOTIDE SEQUENCE</scope>
    <source>
        <tissue evidence="2">Salivary gland</tissue>
    </source>
</reference>
<dbReference type="AlphaFoldDB" id="L7M0K1"/>
<accession>L7M0K1</accession>
<proteinExistence type="evidence at transcript level"/>
<evidence type="ECO:0000313" key="2">
    <source>
        <dbReference type="EMBL" id="JAA57402.1"/>
    </source>
</evidence>
<feature type="signal peptide" evidence="1">
    <location>
        <begin position="1"/>
        <end position="22"/>
    </location>
</feature>
<organism evidence="2">
    <name type="scientific">Rhipicephalus pulchellus</name>
    <name type="common">Yellow backed tick</name>
    <name type="synonym">Dermacentor pulchellus</name>
    <dbReference type="NCBI Taxonomy" id="72859"/>
    <lineage>
        <taxon>Eukaryota</taxon>
        <taxon>Metazoa</taxon>
        <taxon>Ecdysozoa</taxon>
        <taxon>Arthropoda</taxon>
        <taxon>Chelicerata</taxon>
        <taxon>Arachnida</taxon>
        <taxon>Acari</taxon>
        <taxon>Parasitiformes</taxon>
        <taxon>Ixodida</taxon>
        <taxon>Ixodoidea</taxon>
        <taxon>Ixodidae</taxon>
        <taxon>Rhipicephalinae</taxon>
        <taxon>Rhipicephalus</taxon>
        <taxon>Rhipicephalus</taxon>
    </lineage>
</organism>
<dbReference type="EMBL" id="GACK01007632">
    <property type="protein sequence ID" value="JAA57402.1"/>
    <property type="molecule type" value="mRNA"/>
</dbReference>
<keyword evidence="1" id="KW-0732">Signal</keyword>
<reference evidence="2" key="2">
    <citation type="journal article" date="2015" name="J. Proteomics">
        <title>Sexual differences in the sialomes of the zebra tick, Rhipicephalus pulchellus.</title>
        <authorList>
            <person name="Tan A.W."/>
            <person name="Francischetti I.M."/>
            <person name="Slovak M."/>
            <person name="Kini R.M."/>
            <person name="Ribeiro J.M."/>
        </authorList>
    </citation>
    <scope>NUCLEOTIDE SEQUENCE</scope>
    <source>
        <tissue evidence="2">Salivary gland</tissue>
    </source>
</reference>
<evidence type="ECO:0000256" key="1">
    <source>
        <dbReference type="SAM" id="SignalP"/>
    </source>
</evidence>